<protein>
    <submittedName>
        <fullName evidence="1">Uncharacterized protein</fullName>
    </submittedName>
</protein>
<comment type="caution">
    <text evidence="1">The sequence shown here is derived from an EMBL/GenBank/DDBJ whole genome shotgun (WGS) entry which is preliminary data.</text>
</comment>
<proteinExistence type="predicted"/>
<name>A0A6P0UBE2_9FLAO</name>
<evidence type="ECO:0000313" key="1">
    <source>
        <dbReference type="EMBL" id="NER09820.1"/>
    </source>
</evidence>
<reference evidence="1 2" key="1">
    <citation type="submission" date="2020-01" db="EMBL/GenBank/DDBJ databases">
        <title>Muriicola jejuensis KCTC 22299.</title>
        <authorList>
            <person name="Wang G."/>
        </authorList>
    </citation>
    <scope>NUCLEOTIDE SEQUENCE [LARGE SCALE GENOMIC DNA]</scope>
    <source>
        <strain evidence="1 2">KCTC 22299</strain>
    </source>
</reference>
<evidence type="ECO:0000313" key="2">
    <source>
        <dbReference type="Proteomes" id="UP000468443"/>
    </source>
</evidence>
<gene>
    <name evidence="1" type="ORF">GWK09_04790</name>
</gene>
<dbReference type="Proteomes" id="UP000468443">
    <property type="component" value="Unassembled WGS sequence"/>
</dbReference>
<dbReference type="RefSeq" id="WP_163691856.1">
    <property type="nucleotide sequence ID" value="NZ_FXTW01000001.1"/>
</dbReference>
<sequence length="209" mass="24138">MERVGILFIVFLVSLFPLKYDPPSLYDLAFKSEIILLGEIISVDEGTIEVRVVKSINYSASAITIQKFEDWICGKRWGPYKKGQQGVFFLRRMNDRIYPMGGGNEGEMPVHEDKVYMHATTLSKTDRVKHFESSRLEVDDQGYNNPYRGYAMDLEEFWEAAVSLKKCFTCNFSIMGKMTDIHLLCSAQQVEDLKQKNPVFRWAVKELQP</sequence>
<dbReference type="EMBL" id="JAABOP010000001">
    <property type="protein sequence ID" value="NER09820.1"/>
    <property type="molecule type" value="Genomic_DNA"/>
</dbReference>
<dbReference type="AlphaFoldDB" id="A0A6P0UBE2"/>
<accession>A0A6P0UBE2</accession>
<keyword evidence="2" id="KW-1185">Reference proteome</keyword>
<organism evidence="1 2">
    <name type="scientific">Muriicola jejuensis</name>
    <dbReference type="NCBI Taxonomy" id="504488"/>
    <lineage>
        <taxon>Bacteria</taxon>
        <taxon>Pseudomonadati</taxon>
        <taxon>Bacteroidota</taxon>
        <taxon>Flavobacteriia</taxon>
        <taxon>Flavobacteriales</taxon>
        <taxon>Flavobacteriaceae</taxon>
        <taxon>Muriicola</taxon>
    </lineage>
</organism>